<feature type="transmembrane region" description="Helical" evidence="1">
    <location>
        <begin position="45"/>
        <end position="63"/>
    </location>
</feature>
<dbReference type="STRING" id="595670.SAMN05421643_11546"/>
<organism evidence="2 3">
    <name type="scientific">Acinetobacter kyonggiensis</name>
    <dbReference type="NCBI Taxonomy" id="595670"/>
    <lineage>
        <taxon>Bacteria</taxon>
        <taxon>Pseudomonadati</taxon>
        <taxon>Pseudomonadota</taxon>
        <taxon>Gammaproteobacteria</taxon>
        <taxon>Moraxellales</taxon>
        <taxon>Moraxellaceae</taxon>
        <taxon>Acinetobacter</taxon>
    </lineage>
</organism>
<protein>
    <recommendedName>
        <fullName evidence="4">DUF3325 domain-containing protein</fullName>
    </recommendedName>
</protein>
<evidence type="ECO:0008006" key="4">
    <source>
        <dbReference type="Google" id="ProtNLM"/>
    </source>
</evidence>
<sequence length="117" mass="12706">MSLDAVNILTACALCYLGMFALNLSMERNAKLVLNRVLPFRLAKLSYGLGWCSLLLALCAGILAWGWAVGITACFGIATAAAGCIVFIQSYRPRLNLHFSVVLLCLALGLQFFRIYG</sequence>
<feature type="transmembrane region" description="Helical" evidence="1">
    <location>
        <begin position="69"/>
        <end position="88"/>
    </location>
</feature>
<evidence type="ECO:0000256" key="1">
    <source>
        <dbReference type="SAM" id="Phobius"/>
    </source>
</evidence>
<evidence type="ECO:0000313" key="2">
    <source>
        <dbReference type="EMBL" id="SDY58277.1"/>
    </source>
</evidence>
<dbReference type="AlphaFoldDB" id="A0A1H3L193"/>
<reference evidence="3" key="1">
    <citation type="submission" date="2016-10" db="EMBL/GenBank/DDBJ databases">
        <authorList>
            <person name="Varghese N."/>
            <person name="Submissions S."/>
        </authorList>
    </citation>
    <scope>NUCLEOTIDE SEQUENCE [LARGE SCALE GENOMIC DNA]</scope>
    <source>
        <strain evidence="3">ANC 5109</strain>
    </source>
</reference>
<keyword evidence="1" id="KW-0472">Membrane</keyword>
<feature type="transmembrane region" description="Helical" evidence="1">
    <location>
        <begin position="95"/>
        <end position="116"/>
    </location>
</feature>
<dbReference type="InterPro" id="IPR021762">
    <property type="entry name" value="DUF3325"/>
</dbReference>
<feature type="transmembrane region" description="Helical" evidence="1">
    <location>
        <begin position="6"/>
        <end position="24"/>
    </location>
</feature>
<dbReference type="EMBL" id="FNPK01000015">
    <property type="protein sequence ID" value="SDY58277.1"/>
    <property type="molecule type" value="Genomic_DNA"/>
</dbReference>
<keyword evidence="3" id="KW-1185">Reference proteome</keyword>
<keyword evidence="1" id="KW-1133">Transmembrane helix</keyword>
<evidence type="ECO:0000313" key="3">
    <source>
        <dbReference type="Proteomes" id="UP000199035"/>
    </source>
</evidence>
<dbReference type="Proteomes" id="UP000199035">
    <property type="component" value="Unassembled WGS sequence"/>
</dbReference>
<keyword evidence="1" id="KW-0812">Transmembrane</keyword>
<name>A0A1H3L193_9GAMM</name>
<dbReference type="RefSeq" id="WP_092691074.1">
    <property type="nucleotide sequence ID" value="NZ_FNPK01000015.1"/>
</dbReference>
<gene>
    <name evidence="2" type="ORF">SAMN05421643_11546</name>
</gene>
<dbReference type="Pfam" id="PF11804">
    <property type="entry name" value="DUF3325"/>
    <property type="match status" value="1"/>
</dbReference>
<proteinExistence type="predicted"/>
<accession>A0A1H3L193</accession>